<dbReference type="InterPro" id="IPR036217">
    <property type="entry name" value="MethylDNA_cys_MeTrfase_DNAb"/>
</dbReference>
<dbReference type="EMBL" id="BONJ01000030">
    <property type="protein sequence ID" value="GIG17227.1"/>
    <property type="molecule type" value="Genomic_DNA"/>
</dbReference>
<evidence type="ECO:0000313" key="2">
    <source>
        <dbReference type="EMBL" id="GIG17227.1"/>
    </source>
</evidence>
<sequence>MLRGDDRATQESTYHFQQQRLKQLAGEAEVEAWIVELHRRARLYDRILRPEKEPHPTLRRALDRLKRWGAAVVEPIALLVSLAQDDGRLTHEEAASALRVVESYLVRRMIAGIATNNTNRFLMSVVKDLRDSVPTAAEITRLLSAPRRRFPTDALVREAVLANPFYWNGRGPQRSYVLRCIEEAYEHAEPLDFTTAKLTIEHVLPQSPTPEWLEMLATDAPDEAPDELHSSLVHTLGNLSLTAYNSKLANDTFDAKKKILADSGLVMNREIADAPRWGRTEIHRRGRAIAEKIITVWPGPDNTASTEPVKPQWSLMTTVLASVPAGRWTSYTDVATVIGSHQVPVGVRVATVAVPNAHRVLKLNGTISPEFRWPDPQRTDDPRAVLEAEGVQFDAHGKAASSQRMTADELAKMIGLEIDAPAE</sequence>
<dbReference type="InterPro" id="IPR011089">
    <property type="entry name" value="GmrSD_C"/>
</dbReference>
<dbReference type="AlphaFoldDB" id="A0A8J3LDI6"/>
<gene>
    <name evidence="2" type="ORF">Cme02nite_55590</name>
</gene>
<protein>
    <recommendedName>
        <fullName evidence="1">GmrSD restriction endonucleases C-terminal domain-containing protein</fullName>
    </recommendedName>
</protein>
<name>A0A8J3LDI6_9ACTN</name>
<dbReference type="RefSeq" id="WP_166380916.1">
    <property type="nucleotide sequence ID" value="NZ_BAAATT010000030.1"/>
</dbReference>
<dbReference type="Gene3D" id="1.10.10.10">
    <property type="entry name" value="Winged helix-like DNA-binding domain superfamily/Winged helix DNA-binding domain"/>
    <property type="match status" value="1"/>
</dbReference>
<accession>A0A8J3LDI6</accession>
<comment type="caution">
    <text evidence="2">The sequence shown here is derived from an EMBL/GenBank/DDBJ whole genome shotgun (WGS) entry which is preliminary data.</text>
</comment>
<evidence type="ECO:0000259" key="1">
    <source>
        <dbReference type="Pfam" id="PF07510"/>
    </source>
</evidence>
<dbReference type="Proteomes" id="UP000660339">
    <property type="component" value="Unassembled WGS sequence"/>
</dbReference>
<dbReference type="Pfam" id="PF07510">
    <property type="entry name" value="GmrSD_C"/>
    <property type="match status" value="1"/>
</dbReference>
<proteinExistence type="predicted"/>
<keyword evidence="3" id="KW-1185">Reference proteome</keyword>
<reference evidence="2" key="1">
    <citation type="submission" date="2021-01" db="EMBL/GenBank/DDBJ databases">
        <title>Whole genome shotgun sequence of Catellatospora methionotrophica NBRC 14553.</title>
        <authorList>
            <person name="Komaki H."/>
            <person name="Tamura T."/>
        </authorList>
    </citation>
    <scope>NUCLEOTIDE SEQUENCE</scope>
    <source>
        <strain evidence="2">NBRC 14553</strain>
    </source>
</reference>
<dbReference type="SUPFAM" id="SSF46767">
    <property type="entry name" value="Methylated DNA-protein cysteine methyltransferase, C-terminal domain"/>
    <property type="match status" value="1"/>
</dbReference>
<feature type="domain" description="GmrSD restriction endonucleases C-terminal" evidence="1">
    <location>
        <begin position="155"/>
        <end position="291"/>
    </location>
</feature>
<evidence type="ECO:0000313" key="3">
    <source>
        <dbReference type="Proteomes" id="UP000660339"/>
    </source>
</evidence>
<organism evidence="2 3">
    <name type="scientific">Catellatospora methionotrophica</name>
    <dbReference type="NCBI Taxonomy" id="121620"/>
    <lineage>
        <taxon>Bacteria</taxon>
        <taxon>Bacillati</taxon>
        <taxon>Actinomycetota</taxon>
        <taxon>Actinomycetes</taxon>
        <taxon>Micromonosporales</taxon>
        <taxon>Micromonosporaceae</taxon>
        <taxon>Catellatospora</taxon>
    </lineage>
</organism>
<dbReference type="PANTHER" id="PTHR35149">
    <property type="entry name" value="SLL5132 PROTEIN"/>
    <property type="match status" value="1"/>
</dbReference>
<dbReference type="InterPro" id="IPR036388">
    <property type="entry name" value="WH-like_DNA-bd_sf"/>
</dbReference>
<dbReference type="PANTHER" id="PTHR35149:SF1">
    <property type="entry name" value="DUF5655 DOMAIN-CONTAINING PROTEIN"/>
    <property type="match status" value="1"/>
</dbReference>